<name>A0ABN3TTS8_9ACTN</name>
<evidence type="ECO:0000256" key="2">
    <source>
        <dbReference type="ARBA" id="ARBA00022529"/>
    </source>
</evidence>
<keyword evidence="5" id="KW-1015">Disulfide bond</keyword>
<comment type="similarity">
    <text evidence="1">Belongs to the neocarzinostatin family.</text>
</comment>
<protein>
    <submittedName>
        <fullName evidence="7">Enediyne antibiotic chromoprotein</fullName>
    </submittedName>
</protein>
<dbReference type="RefSeq" id="WP_344436241.1">
    <property type="nucleotide sequence ID" value="NZ_BAAASL010000012.1"/>
</dbReference>
<dbReference type="Gene3D" id="2.60.40.230">
    <property type="entry name" value="Neocarzinostatin-like"/>
    <property type="match status" value="1"/>
</dbReference>
<evidence type="ECO:0000256" key="4">
    <source>
        <dbReference type="ARBA" id="ARBA00023125"/>
    </source>
</evidence>
<proteinExistence type="inferred from homology"/>
<keyword evidence="8" id="KW-1185">Reference proteome</keyword>
<keyword evidence="4" id="KW-0238">DNA-binding</keyword>
<evidence type="ECO:0000313" key="7">
    <source>
        <dbReference type="EMBL" id="GAA2718680.1"/>
    </source>
</evidence>
<dbReference type="InterPro" id="IPR027273">
    <property type="entry name" value="Neocarzinostatin-like"/>
</dbReference>
<dbReference type="EMBL" id="BAAASL010000012">
    <property type="protein sequence ID" value="GAA2718680.1"/>
    <property type="molecule type" value="Genomic_DNA"/>
</dbReference>
<evidence type="ECO:0000256" key="5">
    <source>
        <dbReference type="ARBA" id="ARBA00023157"/>
    </source>
</evidence>
<dbReference type="Pfam" id="PF00960">
    <property type="entry name" value="Neocarzinostat"/>
    <property type="match status" value="1"/>
</dbReference>
<evidence type="ECO:0000256" key="1">
    <source>
        <dbReference type="ARBA" id="ARBA00010648"/>
    </source>
</evidence>
<evidence type="ECO:0000313" key="8">
    <source>
        <dbReference type="Proteomes" id="UP001500886"/>
    </source>
</evidence>
<dbReference type="SUPFAM" id="SSF49319">
    <property type="entry name" value="Actinoxanthin-like"/>
    <property type="match status" value="1"/>
</dbReference>
<dbReference type="PRINTS" id="PR01885">
    <property type="entry name" value="MACROMOMYCIN"/>
</dbReference>
<dbReference type="InterPro" id="IPR002186">
    <property type="entry name" value="Neocarzinostatin_fam"/>
</dbReference>
<sequence length="144" mass="14049">MFVRTKRTAAVAAAGAAALTLAVGLGTSASAEPPKATVTPSSGLGDGGVVRVAATGLKAGNGYDVGQCAWVASGALACNMAVFTHVSAGADGSLHTSVKVHKKFNGVSYGGARWGVIDCAVTQCLVGMGDATGNGPAAVPISFR</sequence>
<feature type="chain" id="PRO_5045430343" evidence="6">
    <location>
        <begin position="32"/>
        <end position="144"/>
    </location>
</feature>
<organism evidence="7 8">
    <name type="scientific">Streptomyces luteosporeus</name>
    <dbReference type="NCBI Taxonomy" id="173856"/>
    <lineage>
        <taxon>Bacteria</taxon>
        <taxon>Bacillati</taxon>
        <taxon>Actinomycetota</taxon>
        <taxon>Actinomycetes</taxon>
        <taxon>Kitasatosporales</taxon>
        <taxon>Streptomycetaceae</taxon>
        <taxon>Streptomyces</taxon>
    </lineage>
</organism>
<keyword evidence="6" id="KW-0732">Signal</keyword>
<reference evidence="7 8" key="1">
    <citation type="journal article" date="2019" name="Int. J. Syst. Evol. Microbiol.">
        <title>The Global Catalogue of Microorganisms (GCM) 10K type strain sequencing project: providing services to taxonomists for standard genome sequencing and annotation.</title>
        <authorList>
            <consortium name="The Broad Institute Genomics Platform"/>
            <consortium name="The Broad Institute Genome Sequencing Center for Infectious Disease"/>
            <person name="Wu L."/>
            <person name="Ma J."/>
        </authorList>
    </citation>
    <scope>NUCLEOTIDE SEQUENCE [LARGE SCALE GENOMIC DNA]</scope>
    <source>
        <strain evidence="7 8">JCM 4542</strain>
    </source>
</reference>
<dbReference type="NCBIfam" id="NF040680">
    <property type="entry name" value="chromo_anti"/>
    <property type="match status" value="1"/>
</dbReference>
<keyword evidence="3" id="KW-0044">Antibiotic</keyword>
<accession>A0ABN3TTS8</accession>
<evidence type="ECO:0000256" key="3">
    <source>
        <dbReference type="ARBA" id="ARBA00023022"/>
    </source>
</evidence>
<feature type="signal peptide" evidence="6">
    <location>
        <begin position="1"/>
        <end position="31"/>
    </location>
</feature>
<comment type="caution">
    <text evidence="7">The sequence shown here is derived from an EMBL/GenBank/DDBJ whole genome shotgun (WGS) entry which is preliminary data.</text>
</comment>
<dbReference type="Proteomes" id="UP001500886">
    <property type="component" value="Unassembled WGS sequence"/>
</dbReference>
<evidence type="ECO:0000256" key="6">
    <source>
        <dbReference type="SAM" id="SignalP"/>
    </source>
</evidence>
<keyword evidence="2" id="KW-0929">Antimicrobial</keyword>
<gene>
    <name evidence="7" type="ORF">GCM10010315_34630</name>
</gene>